<evidence type="ECO:0000256" key="10">
    <source>
        <dbReference type="ARBA" id="ARBA00022833"/>
    </source>
</evidence>
<feature type="domain" description="PHD-type" evidence="19">
    <location>
        <begin position="1374"/>
        <end position="1423"/>
    </location>
</feature>
<comment type="caution">
    <text evidence="24">The sequence shown here is derived from an EMBL/GenBank/DDBJ whole genome shotgun (WGS) entry which is preliminary data.</text>
</comment>
<sequence>MFTIIHSRLLQHIPVLATRIRYSTTVSRVRNSTVRIPDLKDVTSSSPSITDLNRAVDILLSLVRQHNGRVLVLTGAAIAELKHGRFALGISTDSGGVYVRNPTHRPIFYHELISSDLYRRRYWARGFLGWPSMSRAQPNGTHHTLAWLLAHQYIGHIITQNVDNLHFVAGTSREHVLELHGTLRRVECLECGATADREQYQHRLNARNPAWVAYQRSLNNKPPKVNPDGDVDLPGDVSYEDFDIPPCHICSSTRIKPQVVFFGQNIDPAITILADNLVKQFEAVLVIGSSLATYSSFRLVRLAETLGKPVAILNLGPTRADALASWKIELGCTTVLEQVRTRLDGSTTKSGADELLASFDLSTVNRSSDVPKRTRPRIFGLTEAPTYYPSAEDFVDPIAYIQKIRPEAEQYGIIKIVPPSTYKPDFCLNTKAFRFRTRIQKLNSMEGETRANVNYLGQLYKYHRLSGHPVNKIPQLDKRPIDLYKLKKEVALRGGYQVVTQQKKWAEIGRMLGYTRKQCTSMSNALKSAYQRVILPYEIWYAQHKDQNPSKMTPSIKPQESDDSNNTSNSSQACEICHNSDNEEEILLCDGCDRGYHMNCLTPPLTAVPKTDWFCVKCLTASGEDYGFEDGEEYSLQSFQQVCDKFKKEWFSKNKKSEETQQINEEDCEDEFWRLVENPHETCEVEYGADLHSTQHGSGFSAVHRQGANGLPEDPWNLNNIPVLPRSLFQHIKADISGMMVPWLYVGMCFSAFCWHNEDHYTYSVNYMHWGETKTWYGVPGDDTSKFEDTMKKAVPELFEQQPDLLFQLVTMLSPGRLLKENVRVYAVDQRPGQFVVTFPKAYHSGFNHGFNFCEAVNFAPLEWLNYGLECVKRYKEYRRQPCFSHDELLVTTALNDRSPETAEWLKDALLDMQQREMADREKLRKQYPKLQQTTAKEHRSDDGPQCVYCNSYAYLSHISCECTDKVACLDHFSELCSCDVSKKSCCVRYSDQQLHELAQVTLNTASTSAVWNDKVNRIMSGRPTVKVLRQLLSEGEKISPSLEQVQRLRDFIEQITLWSEDVNKHLIRKHQHRRRDAKENEQKSAKEYQGKRYERILELLDQASSWSFDAPEIKLLRETATLLTDFKDRASLILKNPKATITEFKDVYELGLSLGADTEEMRLLEMMIKQQEWLMDAPAAIQNPLTYEQVVQLVDEAEACEISPTNDVYQKLVEKKHIGSAWVSQAKAVLQKDSPTTIDALRKVVHVDPDTAISLELVNRVRDLLHRATDVMENTAAIINQCQKEQFSERPSIGELHRIMKSIKALHIPMHNTVILEREANNLDAWHHKTKKLFVSSRSISHKSLETVLEEVLENVRTITTITEPTNPISVSDVYCLCRTPESGLMIECDMCHEWYHGPCVKVTRREAKSQSSYICPICNGAQNIPHSTKQPKLEDILASLAHVETMWFIPVEYEALKEIACRMQTFQIRVQAFCRSKTQLGIEDVDMIRMHLRELEGLEVLLPDETEFLRKKMQTLAPPPSLLSQQQATEQQTVYCLCRREYNPKDPEMPMILCDTCNEWFHIDCVDLPQSVLETIDKYKCPNCTRRSRPAEASPRRVITKNPERPAQQPRAHTIIKLTVKPPAPPTPGPKRKSQPMLDGLSRGKKPKSQVMDGHNNGNNTQKRKRSLMDDLSTVNFGSTNKYNP</sequence>
<proteinExistence type="inferred from homology"/>
<accession>A0A8H7BPF7</accession>
<dbReference type="Pfam" id="PF00628">
    <property type="entry name" value="PHD"/>
    <property type="match status" value="3"/>
</dbReference>
<evidence type="ECO:0000256" key="13">
    <source>
        <dbReference type="ARBA" id="ARBA00023027"/>
    </source>
</evidence>
<feature type="domain" description="Deacetylase sirtuin-type" evidence="20">
    <location>
        <begin position="49"/>
        <end position="347"/>
    </location>
</feature>
<dbReference type="PROSITE" id="PS51011">
    <property type="entry name" value="ARID"/>
    <property type="match status" value="1"/>
</dbReference>
<evidence type="ECO:0000256" key="3">
    <source>
        <dbReference type="ARBA" id="ARBA00006801"/>
    </source>
</evidence>
<feature type="domain" description="ARID" evidence="21">
    <location>
        <begin position="449"/>
        <end position="542"/>
    </location>
</feature>
<dbReference type="InterPro" id="IPR001965">
    <property type="entry name" value="Znf_PHD"/>
</dbReference>
<dbReference type="Pfam" id="PF02373">
    <property type="entry name" value="JmjC"/>
    <property type="match status" value="1"/>
</dbReference>
<dbReference type="GO" id="GO:0034647">
    <property type="term" value="F:histone H3K4me/H3K4me2/H3K4me3 demethylase activity"/>
    <property type="evidence" value="ECO:0007669"/>
    <property type="project" value="UniProtKB-EC"/>
</dbReference>
<feature type="compositionally biased region" description="Polar residues" evidence="18">
    <location>
        <begin position="549"/>
        <end position="558"/>
    </location>
</feature>
<keyword evidence="10 17" id="KW-0862">Zinc</keyword>
<dbReference type="InterPro" id="IPR003347">
    <property type="entry name" value="JmjC_dom"/>
</dbReference>
<evidence type="ECO:0000259" key="19">
    <source>
        <dbReference type="PROSITE" id="PS50016"/>
    </source>
</evidence>
<reference evidence="24" key="1">
    <citation type="submission" date="2020-01" db="EMBL/GenBank/DDBJ databases">
        <title>Genome Sequencing of Three Apophysomyces-Like Fungal Strains Confirms a Novel Fungal Genus in the Mucoromycota with divergent Burkholderia-like Endosymbiotic Bacteria.</title>
        <authorList>
            <person name="Stajich J.E."/>
            <person name="Macias A.M."/>
            <person name="Carter-House D."/>
            <person name="Lovett B."/>
            <person name="Kasson L.R."/>
            <person name="Berry K."/>
            <person name="Grigoriev I."/>
            <person name="Chang Y."/>
            <person name="Spatafora J."/>
            <person name="Kasson M.T."/>
        </authorList>
    </citation>
    <scope>NUCLEOTIDE SEQUENCE</scope>
    <source>
        <strain evidence="24">NRRL A-21654</strain>
    </source>
</reference>
<dbReference type="SMART" id="SM00558">
    <property type="entry name" value="JmjC"/>
    <property type="match status" value="1"/>
</dbReference>
<dbReference type="OrthoDB" id="1678912at2759"/>
<dbReference type="GO" id="GO:0000785">
    <property type="term" value="C:chromatin"/>
    <property type="evidence" value="ECO:0007669"/>
    <property type="project" value="TreeGrafter"/>
</dbReference>
<evidence type="ECO:0000256" key="14">
    <source>
        <dbReference type="ARBA" id="ARBA00023242"/>
    </source>
</evidence>
<feature type="active site" description="Proton acceptor" evidence="17">
    <location>
        <position position="180"/>
    </location>
</feature>
<feature type="binding site" evidence="17">
    <location>
        <position position="188"/>
    </location>
    <ligand>
        <name>Zn(2+)</name>
        <dbReference type="ChEBI" id="CHEBI:29105"/>
    </ligand>
</feature>
<gene>
    <name evidence="24" type="ORF">EC973_007603</name>
</gene>
<dbReference type="InterPro" id="IPR003000">
    <property type="entry name" value="Sirtuin"/>
</dbReference>
<name>A0A8H7BPF7_9FUNG</name>
<dbReference type="InterPro" id="IPR019786">
    <property type="entry name" value="Zinc_finger_PHD-type_CS"/>
</dbReference>
<evidence type="ECO:0000256" key="15">
    <source>
        <dbReference type="ARBA" id="ARBA00048734"/>
    </source>
</evidence>
<dbReference type="SMART" id="SM00501">
    <property type="entry name" value="BRIGHT"/>
    <property type="match status" value="1"/>
</dbReference>
<feature type="region of interest" description="Disordered" evidence="18">
    <location>
        <begin position="548"/>
        <end position="573"/>
    </location>
</feature>
<evidence type="ECO:0000256" key="2">
    <source>
        <dbReference type="ARBA" id="ARBA00004123"/>
    </source>
</evidence>
<keyword evidence="13" id="KW-0520">NAD</keyword>
<evidence type="ECO:0000256" key="12">
    <source>
        <dbReference type="ARBA" id="ARBA00023004"/>
    </source>
</evidence>
<dbReference type="GO" id="GO:0005634">
    <property type="term" value="C:nucleus"/>
    <property type="evidence" value="ECO:0007669"/>
    <property type="project" value="UniProtKB-SubCell"/>
</dbReference>
<keyword evidence="6" id="KW-0808">Transferase</keyword>
<dbReference type="InterPro" id="IPR011011">
    <property type="entry name" value="Znf_FYVE_PHD"/>
</dbReference>
<feature type="domain" description="PHD-type" evidence="19">
    <location>
        <begin position="1535"/>
        <end position="1589"/>
    </location>
</feature>
<evidence type="ECO:0000259" key="23">
    <source>
        <dbReference type="PROSITE" id="PS51184"/>
    </source>
</evidence>
<dbReference type="InterPro" id="IPR019787">
    <property type="entry name" value="Znf_PHD-finger"/>
</dbReference>
<dbReference type="InterPro" id="IPR013083">
    <property type="entry name" value="Znf_RING/FYVE/PHD"/>
</dbReference>
<dbReference type="InterPro" id="IPR004198">
    <property type="entry name" value="Znf_C5HC2"/>
</dbReference>
<feature type="binding site" evidence="17">
    <location>
        <position position="250"/>
    </location>
    <ligand>
        <name>Zn(2+)</name>
        <dbReference type="ChEBI" id="CHEBI:29105"/>
    </ligand>
</feature>
<dbReference type="PROSITE" id="PS01359">
    <property type="entry name" value="ZF_PHD_1"/>
    <property type="match status" value="2"/>
</dbReference>
<feature type="compositionally biased region" description="Polar residues" evidence="18">
    <location>
        <begin position="1675"/>
        <end position="1687"/>
    </location>
</feature>
<feature type="domain" description="PHD-type" evidence="19">
    <location>
        <begin position="571"/>
        <end position="621"/>
    </location>
</feature>
<dbReference type="PROSITE" id="PS50305">
    <property type="entry name" value="SIRTUIN"/>
    <property type="match status" value="1"/>
</dbReference>
<keyword evidence="12" id="KW-0408">Iron</keyword>
<dbReference type="EMBL" id="JABAYA010000058">
    <property type="protein sequence ID" value="KAF7727360.1"/>
    <property type="molecule type" value="Genomic_DNA"/>
</dbReference>
<dbReference type="EC" id="1.14.11.67" evidence="5"/>
<comment type="cofactor">
    <cofactor evidence="1">
        <name>Fe(2+)</name>
        <dbReference type="ChEBI" id="CHEBI:29033"/>
    </cofactor>
</comment>
<dbReference type="Gene3D" id="3.30.40.10">
    <property type="entry name" value="Zinc/RING finger domain, C3HC4 (zinc finger)"/>
    <property type="match status" value="3"/>
</dbReference>
<dbReference type="SUPFAM" id="SSF57903">
    <property type="entry name" value="FYVE/PHD zinc finger"/>
    <property type="match status" value="3"/>
</dbReference>
<evidence type="ECO:0000256" key="9">
    <source>
        <dbReference type="ARBA" id="ARBA00022771"/>
    </source>
</evidence>
<dbReference type="Gene3D" id="2.60.120.650">
    <property type="entry name" value="Cupin"/>
    <property type="match status" value="1"/>
</dbReference>
<dbReference type="CDD" id="cd15545">
    <property type="entry name" value="PHD_BAZ2A_like"/>
    <property type="match status" value="1"/>
</dbReference>
<dbReference type="InterPro" id="IPR026591">
    <property type="entry name" value="Sirtuin_cat_small_dom_sf"/>
</dbReference>
<dbReference type="CDD" id="cd15518">
    <property type="entry name" value="PHD_Ecm5p_Lid2p_like"/>
    <property type="match status" value="1"/>
</dbReference>
<dbReference type="PROSITE" id="PS51183">
    <property type="entry name" value="JMJN"/>
    <property type="match status" value="1"/>
</dbReference>
<keyword evidence="9 16" id="KW-0863">Zinc-finger</keyword>
<evidence type="ECO:0000256" key="7">
    <source>
        <dbReference type="ARBA" id="ARBA00022723"/>
    </source>
</evidence>
<dbReference type="SUPFAM" id="SSF52467">
    <property type="entry name" value="DHS-like NAD/FAD-binding domain"/>
    <property type="match status" value="1"/>
</dbReference>
<dbReference type="Gene3D" id="1.10.150.60">
    <property type="entry name" value="ARID DNA-binding domain"/>
    <property type="match status" value="1"/>
</dbReference>
<dbReference type="SMART" id="SM01014">
    <property type="entry name" value="ARID"/>
    <property type="match status" value="1"/>
</dbReference>
<evidence type="ECO:0000256" key="17">
    <source>
        <dbReference type="PROSITE-ProRule" id="PRU00236"/>
    </source>
</evidence>
<dbReference type="FunFam" id="1.10.150.60:FF:000016">
    <property type="entry name" value="Putative Lysine-specific demethylase 5B"/>
    <property type="match status" value="1"/>
</dbReference>
<dbReference type="Pfam" id="PF02928">
    <property type="entry name" value="zf-C5HC2"/>
    <property type="match status" value="1"/>
</dbReference>
<comment type="catalytic activity">
    <reaction evidence="15">
        <text>N(6),N(6),N(6)-trimethyl-L-lysyl(4)-[histone H3] + 3 2-oxoglutarate + 3 O2 = L-lysyl(4)-[histone H3] + 3 formaldehyde + 3 succinate + 3 CO2</text>
        <dbReference type="Rhea" id="RHEA:60208"/>
        <dbReference type="Rhea" id="RHEA-COMP:15537"/>
        <dbReference type="Rhea" id="RHEA-COMP:15547"/>
        <dbReference type="ChEBI" id="CHEBI:15379"/>
        <dbReference type="ChEBI" id="CHEBI:16526"/>
        <dbReference type="ChEBI" id="CHEBI:16810"/>
        <dbReference type="ChEBI" id="CHEBI:16842"/>
        <dbReference type="ChEBI" id="CHEBI:29969"/>
        <dbReference type="ChEBI" id="CHEBI:30031"/>
        <dbReference type="ChEBI" id="CHEBI:61961"/>
        <dbReference type="EC" id="1.14.11.67"/>
    </reaction>
</comment>
<dbReference type="InterPro" id="IPR026590">
    <property type="entry name" value="Ssirtuin_cat_dom"/>
</dbReference>
<evidence type="ECO:0000256" key="5">
    <source>
        <dbReference type="ARBA" id="ARBA00012902"/>
    </source>
</evidence>
<dbReference type="GO" id="GO:0003677">
    <property type="term" value="F:DNA binding"/>
    <property type="evidence" value="ECO:0007669"/>
    <property type="project" value="InterPro"/>
</dbReference>
<keyword evidence="25" id="KW-1185">Reference proteome</keyword>
<dbReference type="Pfam" id="PF02375">
    <property type="entry name" value="JmjN"/>
    <property type="match status" value="1"/>
</dbReference>
<dbReference type="InterPro" id="IPR029035">
    <property type="entry name" value="DHS-like_NAD/FAD-binding_dom"/>
</dbReference>
<dbReference type="Pfam" id="PF01388">
    <property type="entry name" value="ARID"/>
    <property type="match status" value="1"/>
</dbReference>
<keyword evidence="14" id="KW-0539">Nucleus</keyword>
<comment type="similarity">
    <text evidence="3">Belongs to the JARID1 histone demethylase family.</text>
</comment>
<keyword evidence="11" id="KW-0560">Oxidoreductase</keyword>
<dbReference type="Gene3D" id="3.30.1600.10">
    <property type="entry name" value="SIR2/SIRT2 'Small Domain"/>
    <property type="match status" value="1"/>
</dbReference>
<dbReference type="PANTHER" id="PTHR10694">
    <property type="entry name" value="LYSINE-SPECIFIC DEMETHYLASE"/>
    <property type="match status" value="1"/>
</dbReference>
<dbReference type="Pfam" id="PF21323">
    <property type="entry name" value="KDM5_C-hel"/>
    <property type="match status" value="1"/>
</dbReference>
<dbReference type="CDD" id="cd16100">
    <property type="entry name" value="ARID"/>
    <property type="match status" value="1"/>
</dbReference>
<keyword evidence="8" id="KW-0677">Repeat</keyword>
<evidence type="ECO:0000313" key="24">
    <source>
        <dbReference type="EMBL" id="KAF7727360.1"/>
    </source>
</evidence>
<dbReference type="GO" id="GO:0006355">
    <property type="term" value="P:regulation of DNA-templated transcription"/>
    <property type="evidence" value="ECO:0007669"/>
    <property type="project" value="TreeGrafter"/>
</dbReference>
<feature type="domain" description="JmjN" evidence="22">
    <location>
        <begin position="384"/>
        <end position="425"/>
    </location>
</feature>
<feature type="domain" description="JmjC" evidence="23">
    <location>
        <begin position="710"/>
        <end position="876"/>
    </location>
</feature>
<dbReference type="InterPro" id="IPR003349">
    <property type="entry name" value="JmjN"/>
</dbReference>
<dbReference type="GO" id="GO:0070403">
    <property type="term" value="F:NAD+ binding"/>
    <property type="evidence" value="ECO:0007669"/>
    <property type="project" value="InterPro"/>
</dbReference>
<evidence type="ECO:0000313" key="25">
    <source>
        <dbReference type="Proteomes" id="UP000605846"/>
    </source>
</evidence>
<dbReference type="InterPro" id="IPR013637">
    <property type="entry name" value="Lys_sp_deMease-like_dom"/>
</dbReference>
<dbReference type="InterPro" id="IPR048615">
    <property type="entry name" value="KDM5_C-hel"/>
</dbReference>
<evidence type="ECO:0000259" key="21">
    <source>
        <dbReference type="PROSITE" id="PS51011"/>
    </source>
</evidence>
<dbReference type="Pfam" id="PF02146">
    <property type="entry name" value="SIR2"/>
    <property type="match status" value="1"/>
</dbReference>
<organism evidence="24 25">
    <name type="scientific">Apophysomyces ossiformis</name>
    <dbReference type="NCBI Taxonomy" id="679940"/>
    <lineage>
        <taxon>Eukaryota</taxon>
        <taxon>Fungi</taxon>
        <taxon>Fungi incertae sedis</taxon>
        <taxon>Mucoromycota</taxon>
        <taxon>Mucoromycotina</taxon>
        <taxon>Mucoromycetes</taxon>
        <taxon>Mucorales</taxon>
        <taxon>Mucorineae</taxon>
        <taxon>Mucoraceae</taxon>
        <taxon>Apophysomyces</taxon>
    </lineage>
</organism>
<dbReference type="SUPFAM" id="SSF51197">
    <property type="entry name" value="Clavaminate synthase-like"/>
    <property type="match status" value="1"/>
</dbReference>
<protein>
    <recommendedName>
        <fullName evidence="5">[histone H3]-trimethyl-L-lysine(4) demethylase</fullName>
        <ecNumber evidence="5">1.14.11.67</ecNumber>
    </recommendedName>
</protein>
<dbReference type="PROSITE" id="PS50016">
    <property type="entry name" value="ZF_PHD_2"/>
    <property type="match status" value="3"/>
</dbReference>
<dbReference type="SMART" id="SM00545">
    <property type="entry name" value="JmjN"/>
    <property type="match status" value="1"/>
</dbReference>
<keyword evidence="7 17" id="KW-0479">Metal-binding</keyword>
<evidence type="ECO:0000259" key="20">
    <source>
        <dbReference type="PROSITE" id="PS50305"/>
    </source>
</evidence>
<evidence type="ECO:0000256" key="4">
    <source>
        <dbReference type="ARBA" id="ARBA00006924"/>
    </source>
</evidence>
<dbReference type="PANTHER" id="PTHR10694:SF33">
    <property type="entry name" value="LYSINE-SPECIFIC DEMETHYLASE 5"/>
    <property type="match status" value="1"/>
</dbReference>
<dbReference type="GO" id="GO:0016740">
    <property type="term" value="F:transferase activity"/>
    <property type="evidence" value="ECO:0007669"/>
    <property type="project" value="UniProtKB-KW"/>
</dbReference>
<dbReference type="Gene3D" id="3.40.50.1220">
    <property type="entry name" value="TPP-binding domain"/>
    <property type="match status" value="1"/>
</dbReference>
<feature type="binding site" evidence="17">
    <location>
        <position position="247"/>
    </location>
    <ligand>
        <name>Zn(2+)</name>
        <dbReference type="ChEBI" id="CHEBI:29105"/>
    </ligand>
</feature>
<comment type="subcellular location">
    <subcellularLocation>
        <location evidence="2">Nucleus</location>
    </subcellularLocation>
</comment>
<evidence type="ECO:0000256" key="11">
    <source>
        <dbReference type="ARBA" id="ARBA00023002"/>
    </source>
</evidence>
<evidence type="ECO:0000256" key="8">
    <source>
        <dbReference type="ARBA" id="ARBA00022737"/>
    </source>
</evidence>
<feature type="binding site" evidence="17">
    <location>
        <position position="191"/>
    </location>
    <ligand>
        <name>Zn(2+)</name>
        <dbReference type="ChEBI" id="CHEBI:29105"/>
    </ligand>
</feature>
<evidence type="ECO:0000256" key="6">
    <source>
        <dbReference type="ARBA" id="ARBA00022679"/>
    </source>
</evidence>
<feature type="region of interest" description="Disordered" evidence="18">
    <location>
        <begin position="1586"/>
        <end position="1687"/>
    </location>
</feature>
<evidence type="ECO:0000259" key="22">
    <source>
        <dbReference type="PROSITE" id="PS51183"/>
    </source>
</evidence>
<dbReference type="PROSITE" id="PS51184">
    <property type="entry name" value="JMJC"/>
    <property type="match status" value="1"/>
</dbReference>
<dbReference type="SMART" id="SM00249">
    <property type="entry name" value="PHD"/>
    <property type="match status" value="3"/>
</dbReference>
<dbReference type="InterPro" id="IPR001606">
    <property type="entry name" value="ARID_dom"/>
</dbReference>
<comment type="similarity">
    <text evidence="4">Belongs to the sirtuin family. Class I subfamily.</text>
</comment>
<dbReference type="SUPFAM" id="SSF46774">
    <property type="entry name" value="ARID-like"/>
    <property type="match status" value="1"/>
</dbReference>
<dbReference type="Proteomes" id="UP000605846">
    <property type="component" value="Unassembled WGS sequence"/>
</dbReference>
<dbReference type="GO" id="GO:0008270">
    <property type="term" value="F:zinc ion binding"/>
    <property type="evidence" value="ECO:0007669"/>
    <property type="project" value="UniProtKB-KW"/>
</dbReference>
<dbReference type="InterPro" id="IPR036431">
    <property type="entry name" value="ARID_dom_sf"/>
</dbReference>
<evidence type="ECO:0000256" key="16">
    <source>
        <dbReference type="PROSITE-ProRule" id="PRU00146"/>
    </source>
</evidence>
<evidence type="ECO:0000256" key="1">
    <source>
        <dbReference type="ARBA" id="ARBA00001954"/>
    </source>
</evidence>
<dbReference type="Pfam" id="PF08429">
    <property type="entry name" value="PLU-1"/>
    <property type="match status" value="1"/>
</dbReference>
<evidence type="ECO:0000256" key="18">
    <source>
        <dbReference type="SAM" id="MobiDB-lite"/>
    </source>
</evidence>